<organism evidence="5 6">
    <name type="scientific">Candidatus Kaiserbacteria bacterium RIFCSPHIGHO2_02_FULL_55_25</name>
    <dbReference type="NCBI Taxonomy" id="1798498"/>
    <lineage>
        <taxon>Bacteria</taxon>
        <taxon>Candidatus Kaiseribacteriota</taxon>
    </lineage>
</organism>
<dbReference type="InterPro" id="IPR012677">
    <property type="entry name" value="Nucleotide-bd_a/b_plait_sf"/>
</dbReference>
<dbReference type="GO" id="GO:0005840">
    <property type="term" value="C:ribosome"/>
    <property type="evidence" value="ECO:0007669"/>
    <property type="project" value="UniProtKB-KW"/>
</dbReference>
<protein>
    <recommendedName>
        <fullName evidence="4">50S ribosomal protein L23</fullName>
    </recommendedName>
</protein>
<evidence type="ECO:0000256" key="1">
    <source>
        <dbReference type="ARBA" id="ARBA00006700"/>
    </source>
</evidence>
<evidence type="ECO:0000313" key="5">
    <source>
        <dbReference type="EMBL" id="OGG69403.1"/>
    </source>
</evidence>
<dbReference type="InterPro" id="IPR013025">
    <property type="entry name" value="Ribosomal_uL23-like"/>
</dbReference>
<accession>A0A1F6E6S5</accession>
<keyword evidence="2 5" id="KW-0689">Ribosomal protein</keyword>
<comment type="similarity">
    <text evidence="1">Belongs to the universal ribosomal protein uL23 family.</text>
</comment>
<evidence type="ECO:0000256" key="2">
    <source>
        <dbReference type="ARBA" id="ARBA00022980"/>
    </source>
</evidence>
<proteinExistence type="inferred from homology"/>
<sequence length="76" mass="8434">MQQGMNVYAFDVAQSATKRDIMLAVRALYKVTPRKVAVVNVPTKTRKNMRTGREGLKRGGKKAYVYLKSGETITAA</sequence>
<comment type="caution">
    <text evidence="5">The sequence shown here is derived from an EMBL/GenBank/DDBJ whole genome shotgun (WGS) entry which is preliminary data.</text>
</comment>
<dbReference type="AlphaFoldDB" id="A0A1F6E6S5"/>
<evidence type="ECO:0000313" key="6">
    <source>
        <dbReference type="Proteomes" id="UP000176914"/>
    </source>
</evidence>
<keyword evidence="3" id="KW-0687">Ribonucleoprotein</keyword>
<gene>
    <name evidence="5" type="ORF">A3C20_03590</name>
</gene>
<evidence type="ECO:0000256" key="3">
    <source>
        <dbReference type="ARBA" id="ARBA00023274"/>
    </source>
</evidence>
<dbReference type="GO" id="GO:1990904">
    <property type="term" value="C:ribonucleoprotein complex"/>
    <property type="evidence" value="ECO:0007669"/>
    <property type="project" value="UniProtKB-KW"/>
</dbReference>
<evidence type="ECO:0000256" key="4">
    <source>
        <dbReference type="ARBA" id="ARBA00035481"/>
    </source>
</evidence>
<dbReference type="EMBL" id="MFLL01000013">
    <property type="protein sequence ID" value="OGG69403.1"/>
    <property type="molecule type" value="Genomic_DNA"/>
</dbReference>
<dbReference type="InterPro" id="IPR012678">
    <property type="entry name" value="Ribosomal_uL23/eL15/eS24_sf"/>
</dbReference>
<dbReference type="Proteomes" id="UP000176914">
    <property type="component" value="Unassembled WGS sequence"/>
</dbReference>
<reference evidence="5 6" key="1">
    <citation type="journal article" date="2016" name="Nat. Commun.">
        <title>Thousands of microbial genomes shed light on interconnected biogeochemical processes in an aquifer system.</title>
        <authorList>
            <person name="Anantharaman K."/>
            <person name="Brown C.T."/>
            <person name="Hug L.A."/>
            <person name="Sharon I."/>
            <person name="Castelle C.J."/>
            <person name="Probst A.J."/>
            <person name="Thomas B.C."/>
            <person name="Singh A."/>
            <person name="Wilkins M.J."/>
            <person name="Karaoz U."/>
            <person name="Brodie E.L."/>
            <person name="Williams K.H."/>
            <person name="Hubbard S.S."/>
            <person name="Banfield J.F."/>
        </authorList>
    </citation>
    <scope>NUCLEOTIDE SEQUENCE [LARGE SCALE GENOMIC DNA]</scope>
</reference>
<dbReference type="GO" id="GO:0003735">
    <property type="term" value="F:structural constituent of ribosome"/>
    <property type="evidence" value="ECO:0007669"/>
    <property type="project" value="InterPro"/>
</dbReference>
<dbReference type="Gene3D" id="3.30.70.330">
    <property type="match status" value="1"/>
</dbReference>
<dbReference type="SUPFAM" id="SSF54189">
    <property type="entry name" value="Ribosomal proteins S24e, L23 and L15e"/>
    <property type="match status" value="1"/>
</dbReference>
<dbReference type="Pfam" id="PF00276">
    <property type="entry name" value="Ribosomal_L23"/>
    <property type="match status" value="1"/>
</dbReference>
<dbReference type="GO" id="GO:0006412">
    <property type="term" value="P:translation"/>
    <property type="evidence" value="ECO:0007669"/>
    <property type="project" value="InterPro"/>
</dbReference>
<name>A0A1F6E6S5_9BACT</name>